<sequence>MVWVNRVKLLKGMQVKDYVLTDQERSIDPSSRDISFIERFPNETFKEVLKLVLMTYE</sequence>
<gene>
    <name evidence="1" type="ORF">YK48G_01300</name>
</gene>
<proteinExistence type="predicted"/>
<organism evidence="1 2">
    <name type="scientific">Lentilactobacillus fungorum</name>
    <dbReference type="NCBI Taxonomy" id="2201250"/>
    <lineage>
        <taxon>Bacteria</taxon>
        <taxon>Bacillati</taxon>
        <taxon>Bacillota</taxon>
        <taxon>Bacilli</taxon>
        <taxon>Lactobacillales</taxon>
        <taxon>Lactobacillaceae</taxon>
        <taxon>Lentilactobacillus</taxon>
    </lineage>
</organism>
<name>A0ABQ3VW02_9LACO</name>
<keyword evidence="2" id="KW-1185">Reference proteome</keyword>
<protein>
    <submittedName>
        <fullName evidence="1">Uncharacterized protein</fullName>
    </submittedName>
</protein>
<reference evidence="1 2" key="1">
    <citation type="journal article" date="2021" name="Int. J. Syst. Evol. Microbiol.">
        <title>Lentilactobacillus fungorum sp. nov., isolated from spent mushroom substrates.</title>
        <authorList>
            <person name="Tohno M."/>
            <person name="Tanizawa Y."/>
            <person name="Kojima Y."/>
            <person name="Sakamoto M."/>
            <person name="Ohkuma M."/>
            <person name="Kobayashi H."/>
        </authorList>
    </citation>
    <scope>NUCLEOTIDE SEQUENCE [LARGE SCALE GENOMIC DNA]</scope>
    <source>
        <strain evidence="1 2">YK48G</strain>
    </source>
</reference>
<accession>A0ABQ3VW02</accession>
<evidence type="ECO:0000313" key="2">
    <source>
        <dbReference type="Proteomes" id="UP000604765"/>
    </source>
</evidence>
<evidence type="ECO:0000313" key="1">
    <source>
        <dbReference type="EMBL" id="GHP12705.1"/>
    </source>
</evidence>
<dbReference type="EMBL" id="BNJR01000004">
    <property type="protein sequence ID" value="GHP12705.1"/>
    <property type="molecule type" value="Genomic_DNA"/>
</dbReference>
<dbReference type="SUPFAM" id="SSF50118">
    <property type="entry name" value="Cell growth inhibitor/plasmid maintenance toxic component"/>
    <property type="match status" value="1"/>
</dbReference>
<dbReference type="Proteomes" id="UP000604765">
    <property type="component" value="Unassembled WGS sequence"/>
</dbReference>
<comment type="caution">
    <text evidence="1">The sequence shown here is derived from an EMBL/GenBank/DDBJ whole genome shotgun (WGS) entry which is preliminary data.</text>
</comment>